<keyword evidence="1" id="KW-0472">Membrane</keyword>
<feature type="transmembrane region" description="Helical" evidence="1">
    <location>
        <begin position="34"/>
        <end position="53"/>
    </location>
</feature>
<keyword evidence="1" id="KW-0812">Transmembrane</keyword>
<name>A0A3P7Y7N4_9TREM</name>
<gene>
    <name evidence="2" type="ORF">SMRZ_LOCUS5999</name>
</gene>
<organism evidence="2 3">
    <name type="scientific">Schistosoma margrebowiei</name>
    <dbReference type="NCBI Taxonomy" id="48269"/>
    <lineage>
        <taxon>Eukaryota</taxon>
        <taxon>Metazoa</taxon>
        <taxon>Spiralia</taxon>
        <taxon>Lophotrochozoa</taxon>
        <taxon>Platyhelminthes</taxon>
        <taxon>Trematoda</taxon>
        <taxon>Digenea</taxon>
        <taxon>Strigeidida</taxon>
        <taxon>Schistosomatoidea</taxon>
        <taxon>Schistosomatidae</taxon>
        <taxon>Schistosoma</taxon>
    </lineage>
</organism>
<reference evidence="2 3" key="1">
    <citation type="submission" date="2018-11" db="EMBL/GenBank/DDBJ databases">
        <authorList>
            <consortium name="Pathogen Informatics"/>
        </authorList>
    </citation>
    <scope>NUCLEOTIDE SEQUENCE [LARGE SCALE GENOMIC DNA]</scope>
    <source>
        <strain evidence="2 3">Zambia</strain>
    </source>
</reference>
<dbReference type="Proteomes" id="UP000277204">
    <property type="component" value="Unassembled WGS sequence"/>
</dbReference>
<accession>A0A3P7Y7N4</accession>
<evidence type="ECO:0000313" key="2">
    <source>
        <dbReference type="EMBL" id="VDO68877.1"/>
    </source>
</evidence>
<dbReference type="EMBL" id="UZAI01002164">
    <property type="protein sequence ID" value="VDO68877.1"/>
    <property type="molecule type" value="Genomic_DNA"/>
</dbReference>
<sequence length="117" mass="13538">MISSSSRTWFVLSHRRQSLKVSGKWMLSILCRQPVINTCTFLMMVVVVLQVSATYSRNFFTFVFRILNLVLIDSCFEIQMLFSCRYAVLALPIHTFTSSSDPQCSSMMLARYVKVYI</sequence>
<proteinExistence type="predicted"/>
<evidence type="ECO:0000256" key="1">
    <source>
        <dbReference type="SAM" id="Phobius"/>
    </source>
</evidence>
<keyword evidence="1" id="KW-1133">Transmembrane helix</keyword>
<evidence type="ECO:0000313" key="3">
    <source>
        <dbReference type="Proteomes" id="UP000277204"/>
    </source>
</evidence>
<protein>
    <submittedName>
        <fullName evidence="2">Uncharacterized protein</fullName>
    </submittedName>
</protein>
<dbReference type="AlphaFoldDB" id="A0A3P7Y7N4"/>
<keyword evidence="3" id="KW-1185">Reference proteome</keyword>